<dbReference type="EnsemblMetazoa" id="G34193.2">
    <property type="protein sequence ID" value="G34193.2:cds"/>
    <property type="gene ID" value="G34193"/>
</dbReference>
<name>A0A8W8MLL5_MAGGI</name>
<dbReference type="Proteomes" id="UP000005408">
    <property type="component" value="Unassembled WGS sequence"/>
</dbReference>
<feature type="transmembrane region" description="Helical" evidence="1">
    <location>
        <begin position="420"/>
        <end position="444"/>
    </location>
</feature>
<keyword evidence="1" id="KW-1133">Transmembrane helix</keyword>
<evidence type="ECO:0000313" key="2">
    <source>
        <dbReference type="EnsemblMetazoa" id="G34193.2:cds"/>
    </source>
</evidence>
<feature type="transmembrane region" description="Helical" evidence="1">
    <location>
        <begin position="186"/>
        <end position="206"/>
    </location>
</feature>
<accession>A0A8W8MLL5</accession>
<organism evidence="2 3">
    <name type="scientific">Magallana gigas</name>
    <name type="common">Pacific oyster</name>
    <name type="synonym">Crassostrea gigas</name>
    <dbReference type="NCBI Taxonomy" id="29159"/>
    <lineage>
        <taxon>Eukaryota</taxon>
        <taxon>Metazoa</taxon>
        <taxon>Spiralia</taxon>
        <taxon>Lophotrochozoa</taxon>
        <taxon>Mollusca</taxon>
        <taxon>Bivalvia</taxon>
        <taxon>Autobranchia</taxon>
        <taxon>Pteriomorphia</taxon>
        <taxon>Ostreida</taxon>
        <taxon>Ostreoidea</taxon>
        <taxon>Ostreidae</taxon>
        <taxon>Magallana</taxon>
    </lineage>
</organism>
<proteinExistence type="predicted"/>
<evidence type="ECO:0000256" key="1">
    <source>
        <dbReference type="SAM" id="Phobius"/>
    </source>
</evidence>
<protein>
    <submittedName>
        <fullName evidence="2">Uncharacterized protein</fullName>
    </submittedName>
</protein>
<sequence length="507" mass="57342">MDFYTLVFVCTTYLSFSKILGDSSKCDDSAETAKIVKSCPQNNNEWNKAAKIKGCEKMSHSCSSFVYHCVINAWGNETIEVCAPPVMIVGNVCAEYNYGGGRIQRNGNVNCEECPSYFSNESYKYQECYEYVKNVKTSQTTQLTTESKDKESTTQGMIYLSSSLTPNEESARLYQDTDTPKTSSHIIIIVICVVVGLAAIAVVFTVKQRSLTGKLFACFKKTVLQNEDLNAQPSEIVIESVEEGLERHFFNTDFINKLKILVKADNKCNESNATAKIVNSCPKTARDWNEAANRKGCRNMTHSCTSFEYHCVMNAWRNETIEVCAPSWSIVEYNFGGKRIQKGKAETCNTCPTTYLSTESYKYQECYVMKSKKMPELHWTTESATISLITPERNISSLATAWNQELNYTYTNSESIPSPLIISIICIVVGIPVLAIVALVVIKWRKNLSCSGICRKSNDTRNTRHQKSWIHLRKKKNSLQKRFQTTKCYTMNLMKPMTETQFQTSKS</sequence>
<reference evidence="2" key="1">
    <citation type="submission" date="2022-08" db="UniProtKB">
        <authorList>
            <consortium name="EnsemblMetazoa"/>
        </authorList>
    </citation>
    <scope>IDENTIFICATION</scope>
    <source>
        <strain evidence="2">05x7-T-G4-1.051#20</strain>
    </source>
</reference>
<keyword evidence="1" id="KW-0472">Membrane</keyword>
<dbReference type="AlphaFoldDB" id="A0A8W8MLL5"/>
<keyword evidence="1" id="KW-0812">Transmembrane</keyword>
<keyword evidence="3" id="KW-1185">Reference proteome</keyword>
<evidence type="ECO:0000313" key="3">
    <source>
        <dbReference type="Proteomes" id="UP000005408"/>
    </source>
</evidence>